<organism evidence="2 3">
    <name type="scientific">Nocardioides bigeumensis</name>
    <dbReference type="NCBI Taxonomy" id="433657"/>
    <lineage>
        <taxon>Bacteria</taxon>
        <taxon>Bacillati</taxon>
        <taxon>Actinomycetota</taxon>
        <taxon>Actinomycetes</taxon>
        <taxon>Propionibacteriales</taxon>
        <taxon>Nocardioidaceae</taxon>
        <taxon>Nocardioides</taxon>
    </lineage>
</organism>
<name>A0ABP5KKG0_9ACTN</name>
<evidence type="ECO:0000313" key="2">
    <source>
        <dbReference type="EMBL" id="GAA2133617.1"/>
    </source>
</evidence>
<dbReference type="EMBL" id="BAAAQQ010000014">
    <property type="protein sequence ID" value="GAA2133617.1"/>
    <property type="molecule type" value="Genomic_DNA"/>
</dbReference>
<dbReference type="RefSeq" id="WP_344305559.1">
    <property type="nucleotide sequence ID" value="NZ_BAAAQQ010000014.1"/>
</dbReference>
<proteinExistence type="predicted"/>
<evidence type="ECO:0000313" key="3">
    <source>
        <dbReference type="Proteomes" id="UP001500575"/>
    </source>
</evidence>
<dbReference type="Gene3D" id="2.60.120.10">
    <property type="entry name" value="Jelly Rolls"/>
    <property type="match status" value="1"/>
</dbReference>
<dbReference type="Proteomes" id="UP001500575">
    <property type="component" value="Unassembled WGS sequence"/>
</dbReference>
<dbReference type="CDD" id="cd00038">
    <property type="entry name" value="CAP_ED"/>
    <property type="match status" value="1"/>
</dbReference>
<dbReference type="SUPFAM" id="SSF51206">
    <property type="entry name" value="cAMP-binding domain-like"/>
    <property type="match status" value="1"/>
</dbReference>
<dbReference type="InterPro" id="IPR014710">
    <property type="entry name" value="RmlC-like_jellyroll"/>
</dbReference>
<keyword evidence="3" id="KW-1185">Reference proteome</keyword>
<dbReference type="InterPro" id="IPR018488">
    <property type="entry name" value="cNMP-bd_CS"/>
</dbReference>
<dbReference type="InterPro" id="IPR051413">
    <property type="entry name" value="K/Na_HCN_channel"/>
</dbReference>
<reference evidence="3" key="1">
    <citation type="journal article" date="2019" name="Int. J. Syst. Evol. Microbiol.">
        <title>The Global Catalogue of Microorganisms (GCM) 10K type strain sequencing project: providing services to taxonomists for standard genome sequencing and annotation.</title>
        <authorList>
            <consortium name="The Broad Institute Genomics Platform"/>
            <consortium name="The Broad Institute Genome Sequencing Center for Infectious Disease"/>
            <person name="Wu L."/>
            <person name="Ma J."/>
        </authorList>
    </citation>
    <scope>NUCLEOTIDE SEQUENCE [LARGE SCALE GENOMIC DNA]</scope>
    <source>
        <strain evidence="3">JCM 16021</strain>
    </source>
</reference>
<dbReference type="PANTHER" id="PTHR45689">
    <property type="entry name" value="I[[H]] CHANNEL, ISOFORM E"/>
    <property type="match status" value="1"/>
</dbReference>
<gene>
    <name evidence="2" type="ORF">GCM10009843_39260</name>
</gene>
<sequence>MAADQNIVQALGSTDLFSGVSKRALNAIAEQARVVHHDAGKEITEEGGGAVGFHLIQEGTAAVTVHGASRPNLGPGDYFGEISLIDGKPRSATVRAETPLTTISLASWSFLPILDAQPEVSKSLLKVLCARVRAAEASS</sequence>
<dbReference type="InterPro" id="IPR018490">
    <property type="entry name" value="cNMP-bd_dom_sf"/>
</dbReference>
<dbReference type="PRINTS" id="PR00103">
    <property type="entry name" value="CAMPKINASE"/>
</dbReference>
<dbReference type="InterPro" id="IPR000595">
    <property type="entry name" value="cNMP-bd_dom"/>
</dbReference>
<dbReference type="PROSITE" id="PS50042">
    <property type="entry name" value="CNMP_BINDING_3"/>
    <property type="match status" value="1"/>
</dbReference>
<dbReference type="PROSITE" id="PS00889">
    <property type="entry name" value="CNMP_BINDING_2"/>
    <property type="match status" value="1"/>
</dbReference>
<comment type="caution">
    <text evidence="2">The sequence shown here is derived from an EMBL/GenBank/DDBJ whole genome shotgun (WGS) entry which is preliminary data.</text>
</comment>
<evidence type="ECO:0000259" key="1">
    <source>
        <dbReference type="PROSITE" id="PS50042"/>
    </source>
</evidence>
<dbReference type="SMART" id="SM00100">
    <property type="entry name" value="cNMP"/>
    <property type="match status" value="1"/>
</dbReference>
<feature type="domain" description="Cyclic nucleotide-binding" evidence="1">
    <location>
        <begin position="16"/>
        <end position="131"/>
    </location>
</feature>
<dbReference type="Pfam" id="PF00027">
    <property type="entry name" value="cNMP_binding"/>
    <property type="match status" value="1"/>
</dbReference>
<accession>A0ABP5KKG0</accession>
<dbReference type="PANTHER" id="PTHR45689:SF15">
    <property type="entry name" value="TETRAMERIC POTASSIUM-SELECTIVE CYCLIC NUCLEOTIDE GATED CHANNEL"/>
    <property type="match status" value="1"/>
</dbReference>
<protein>
    <recommendedName>
        <fullName evidence="1">Cyclic nucleotide-binding domain-containing protein</fullName>
    </recommendedName>
</protein>